<keyword evidence="1" id="KW-0175">Coiled coil</keyword>
<proteinExistence type="predicted"/>
<name>A0A8H6QFY1_9EURO</name>
<reference evidence="3" key="1">
    <citation type="submission" date="2020-06" db="EMBL/GenBank/DDBJ databases">
        <title>Draft genome sequences of strains closely related to Aspergillus parafelis and Aspergillus hiratsukae.</title>
        <authorList>
            <person name="Dos Santos R.A.C."/>
            <person name="Rivero-Menendez O."/>
            <person name="Steenwyk J.L."/>
            <person name="Mead M.E."/>
            <person name="Goldman G.H."/>
            <person name="Alastruey-Izquierdo A."/>
            <person name="Rokas A."/>
        </authorList>
    </citation>
    <scope>NUCLEOTIDE SEQUENCE</scope>
    <source>
        <strain evidence="3">CNM-CM5623</strain>
    </source>
</reference>
<feature type="coiled-coil region" evidence="1">
    <location>
        <begin position="242"/>
        <end position="269"/>
    </location>
</feature>
<feature type="region of interest" description="Disordered" evidence="2">
    <location>
        <begin position="47"/>
        <end position="151"/>
    </location>
</feature>
<organism evidence="3 4">
    <name type="scientific">Aspergillus felis</name>
    <dbReference type="NCBI Taxonomy" id="1287682"/>
    <lineage>
        <taxon>Eukaryota</taxon>
        <taxon>Fungi</taxon>
        <taxon>Dikarya</taxon>
        <taxon>Ascomycota</taxon>
        <taxon>Pezizomycotina</taxon>
        <taxon>Eurotiomycetes</taxon>
        <taxon>Eurotiomycetidae</taxon>
        <taxon>Eurotiales</taxon>
        <taxon>Aspergillaceae</taxon>
        <taxon>Aspergillus</taxon>
        <taxon>Aspergillus subgen. Fumigati</taxon>
    </lineage>
</organism>
<evidence type="ECO:0000313" key="4">
    <source>
        <dbReference type="Proteomes" id="UP000654922"/>
    </source>
</evidence>
<comment type="caution">
    <text evidence="3">The sequence shown here is derived from an EMBL/GenBank/DDBJ whole genome shotgun (WGS) entry which is preliminary data.</text>
</comment>
<dbReference type="Proteomes" id="UP000654922">
    <property type="component" value="Unassembled WGS sequence"/>
</dbReference>
<protein>
    <submittedName>
        <fullName evidence="3">Uncharacterized protein</fullName>
    </submittedName>
</protein>
<feature type="compositionally biased region" description="Low complexity" evidence="2">
    <location>
        <begin position="112"/>
        <end position="126"/>
    </location>
</feature>
<dbReference type="OrthoDB" id="4498420at2759"/>
<evidence type="ECO:0000256" key="2">
    <source>
        <dbReference type="SAM" id="MobiDB-lite"/>
    </source>
</evidence>
<feature type="compositionally biased region" description="Pro residues" evidence="2">
    <location>
        <begin position="102"/>
        <end position="111"/>
    </location>
</feature>
<dbReference type="AlphaFoldDB" id="A0A8H6QFY1"/>
<feature type="compositionally biased region" description="Polar residues" evidence="2">
    <location>
        <begin position="136"/>
        <end position="147"/>
    </location>
</feature>
<dbReference type="EMBL" id="JACBAE010001188">
    <property type="protein sequence ID" value="KAF7171246.1"/>
    <property type="molecule type" value="Genomic_DNA"/>
</dbReference>
<gene>
    <name evidence="3" type="ORF">CNMCM5623_003632</name>
</gene>
<evidence type="ECO:0000256" key="1">
    <source>
        <dbReference type="SAM" id="Coils"/>
    </source>
</evidence>
<sequence>MKFLEEQREKGGTDADDLSNPRWRAAVDAWIPTWQRWEDAEARRIERRDLRARKSRKRKDRSFDLWDGNSDGWRPSATPVVESRFQGPGQGPGQSQQAQPPSVSPASPPAPAASTGAGATTVQSTVRLPPGFDSMFASQTPQPNRTTAAAAGWSYPQASATAQAPSALESSMMTAVLETLGKLNRHLDAVSADPRSSPLVTSLATNGQIARENGVSHDGAVDGAPGSMSSAFINQLKDELRQEMQDELRRELEKDRASLEEKLDSVQRTQEMILEMLRQEPS</sequence>
<feature type="region of interest" description="Disordered" evidence="2">
    <location>
        <begin position="1"/>
        <end position="24"/>
    </location>
</feature>
<feature type="compositionally biased region" description="Basic residues" evidence="2">
    <location>
        <begin position="50"/>
        <end position="60"/>
    </location>
</feature>
<feature type="compositionally biased region" description="Basic and acidic residues" evidence="2">
    <location>
        <begin position="1"/>
        <end position="13"/>
    </location>
</feature>
<evidence type="ECO:0000313" key="3">
    <source>
        <dbReference type="EMBL" id="KAF7171246.1"/>
    </source>
</evidence>
<accession>A0A8H6QFY1</accession>